<dbReference type="SUPFAM" id="SSF52317">
    <property type="entry name" value="Class I glutamine amidotransferase-like"/>
    <property type="match status" value="1"/>
</dbReference>
<dbReference type="EMBL" id="JAHSQO010000001">
    <property type="protein sequence ID" value="MBY8915159.1"/>
    <property type="molecule type" value="Genomic_DNA"/>
</dbReference>
<accession>A0ABS7R3C0</accession>
<evidence type="ECO:0000313" key="1">
    <source>
        <dbReference type="EMBL" id="MBY8915159.1"/>
    </source>
</evidence>
<dbReference type="Gene3D" id="3.40.50.10320">
    <property type="entry name" value="LmbE-like"/>
    <property type="match status" value="1"/>
</dbReference>
<dbReference type="RefSeq" id="WP_223004148.1">
    <property type="nucleotide sequence ID" value="NZ_JAHSQO010000001.1"/>
</dbReference>
<gene>
    <name evidence="1" type="ORF">KVG22_01045</name>
</gene>
<dbReference type="InterPro" id="IPR024078">
    <property type="entry name" value="LmbE-like_dom_sf"/>
</dbReference>
<name>A0ABS7R3C0_9HYPH</name>
<dbReference type="Pfam" id="PF02585">
    <property type="entry name" value="PIG-L"/>
    <property type="match status" value="1"/>
</dbReference>
<keyword evidence="2" id="KW-1185">Reference proteome</keyword>
<reference evidence="1 2" key="1">
    <citation type="submission" date="2021-06" db="EMBL/GenBank/DDBJ databases">
        <title>Nitratireductor porphyridii sp. nov., isolated from a small marine red alga, Porphyridium purpureum in South Korea.</title>
        <authorList>
            <person name="Kim K.H."/>
            <person name="Kristyanto S."/>
            <person name="Jeon C.O."/>
        </authorList>
    </citation>
    <scope>NUCLEOTIDE SEQUENCE [LARGE SCALE GENOMIC DNA]</scope>
    <source>
        <strain evidence="1 2">R6</strain>
    </source>
</reference>
<organism evidence="1 2">
    <name type="scientific">Nitratireductor rhodophyticola</name>
    <dbReference type="NCBI Taxonomy" id="2854036"/>
    <lineage>
        <taxon>Bacteria</taxon>
        <taxon>Pseudomonadati</taxon>
        <taxon>Pseudomonadota</taxon>
        <taxon>Alphaproteobacteria</taxon>
        <taxon>Hyphomicrobiales</taxon>
        <taxon>Phyllobacteriaceae</taxon>
        <taxon>Nitratireductor</taxon>
    </lineage>
</organism>
<evidence type="ECO:0000313" key="2">
    <source>
        <dbReference type="Proteomes" id="UP000777661"/>
    </source>
</evidence>
<dbReference type="InterPro" id="IPR029062">
    <property type="entry name" value="Class_I_gatase-like"/>
</dbReference>
<comment type="caution">
    <text evidence="1">The sequence shown here is derived from an EMBL/GenBank/DDBJ whole genome shotgun (WGS) entry which is preliminary data.</text>
</comment>
<sequence>MPVSDQERIAAQVRNPRIVRLWQALAPLKSCVSFMNTGAHPDDETSEMLAALALRDGIAISFACANRGEGGQNAIGSEVTHDLGVVRTAEMERAAEVMNLNLYWLSETPDDTIFDFGFSKRGTETLEKWGRERTLKRFVEIIRTERPDIICPTFLDVPGQHGHHRAMTELAHDVMSAAADPAFPGVDLPVWQVKKLYLPAWSGAGDNYDDDLPPPSATLTVKGTGQDPVTGWSWAQIGEQSRAFHLTQGMGRWVPNGEERDWPLHLVRSEVDGPDKQITDGLPATLADLASFAGAPEIADDLQAAHSACDAAFEAFPDMEEVARQAALALKAVRAARDACPDKAREEVQHRLAAKEVQLSHVLRIATGVEVRARLERDVLRPGDSVALTIESSGPDSDVSPVLPKGWRFADGVVQVPVDAESTDCYPATYRPGVARLPAIRVGVTVDGVSSETLLPLERAPVVLPARSATLSPDRALINAASELRQIDLRVSELFPRSGKVGLDLPSGWSAIPATEGFLVEAPRDVAAGLYDLSLKIDGAPAETVKRIAYPHIGERARAFPAQLSVRVLDVELPDVRVGYVGGGNDRVGHWLRALGLEVTELADSDLTEEGLKDIDTIAVGIFAMRARPALKNAMPLVHRWVEEGGNLVTLYHRPWDDWDPETVPPRRLEIGKPSLRWRVTDEHAQVTHLAPEHPLLNTPNRITDEDWKDWHKERGLYFAKSWDEAYEPLLSMADPDEAAHEGALLSARIGKGRHTHVALILHHQMEKLVPGAFRLMANLVARP</sequence>
<protein>
    <submittedName>
        <fullName evidence="1">PIG-L family deacetylase</fullName>
    </submittedName>
</protein>
<dbReference type="Proteomes" id="UP000777661">
    <property type="component" value="Unassembled WGS sequence"/>
</dbReference>
<proteinExistence type="predicted"/>
<dbReference type="InterPro" id="IPR003737">
    <property type="entry name" value="GlcNAc_PI_deacetylase-related"/>
</dbReference>
<dbReference type="SUPFAM" id="SSF102588">
    <property type="entry name" value="LmbE-like"/>
    <property type="match status" value="1"/>
</dbReference>